<feature type="transmembrane region" description="Helical" evidence="1">
    <location>
        <begin position="53"/>
        <end position="77"/>
    </location>
</feature>
<keyword evidence="1" id="KW-1133">Transmembrane helix</keyword>
<proteinExistence type="predicted"/>
<comment type="caution">
    <text evidence="2">The sequence shown here is derived from an EMBL/GenBank/DDBJ whole genome shotgun (WGS) entry which is preliminary data.</text>
</comment>
<accession>A0A7X6GYZ4</accession>
<keyword evidence="3" id="KW-1185">Reference proteome</keyword>
<dbReference type="Proteomes" id="UP000526408">
    <property type="component" value="Unassembled WGS sequence"/>
</dbReference>
<keyword evidence="1" id="KW-0812">Transmembrane</keyword>
<dbReference type="RefSeq" id="WP_168623340.1">
    <property type="nucleotide sequence ID" value="NZ_JAAZQQ010000003.1"/>
</dbReference>
<name>A0A7X6GYZ4_9RHOB</name>
<keyword evidence="1" id="KW-0472">Membrane</keyword>
<evidence type="ECO:0000256" key="1">
    <source>
        <dbReference type="SAM" id="Phobius"/>
    </source>
</evidence>
<organism evidence="2 3">
    <name type="scientific">Roseicyclus persicicus</name>
    <dbReference type="NCBI Taxonomy" id="2650661"/>
    <lineage>
        <taxon>Bacteria</taxon>
        <taxon>Pseudomonadati</taxon>
        <taxon>Pseudomonadota</taxon>
        <taxon>Alphaproteobacteria</taxon>
        <taxon>Rhodobacterales</taxon>
        <taxon>Roseobacteraceae</taxon>
        <taxon>Roseicyclus</taxon>
    </lineage>
</organism>
<dbReference type="EMBL" id="JAAZQQ010000003">
    <property type="protein sequence ID" value="NKX44943.1"/>
    <property type="molecule type" value="Genomic_DNA"/>
</dbReference>
<evidence type="ECO:0000313" key="3">
    <source>
        <dbReference type="Proteomes" id="UP000526408"/>
    </source>
</evidence>
<protein>
    <submittedName>
        <fullName evidence="2">Uncharacterized protein</fullName>
    </submittedName>
</protein>
<reference evidence="2 3" key="1">
    <citation type="submission" date="2020-04" db="EMBL/GenBank/DDBJ databases">
        <authorList>
            <person name="Yoon J."/>
        </authorList>
    </citation>
    <scope>NUCLEOTIDE SEQUENCE [LARGE SCALE GENOMIC DNA]</scope>
    <source>
        <strain evidence="2 3">KMU-115</strain>
    </source>
</reference>
<evidence type="ECO:0000313" key="2">
    <source>
        <dbReference type="EMBL" id="NKX44943.1"/>
    </source>
</evidence>
<dbReference type="AlphaFoldDB" id="A0A7X6GYZ4"/>
<gene>
    <name evidence="2" type="ORF">HCU73_10110</name>
</gene>
<sequence length="78" mass="8329">MDEDLAGGIVVLAGFVVVGLALLYGVRRSLRSGRTWLDARSFNRHDRPTGFRVVVALYAVTGLAMVVGGAVGLWLVLT</sequence>
<feature type="transmembrane region" description="Helical" evidence="1">
    <location>
        <begin position="6"/>
        <end position="26"/>
    </location>
</feature>